<evidence type="ECO:0000313" key="1">
    <source>
        <dbReference type="EMBL" id="ABS23905.1"/>
    </source>
</evidence>
<reference evidence="1 2" key="1">
    <citation type="journal article" date="2008" name="Chem. Biol. Interact.">
        <title>Extending the Bacillus cereus group genomics to putative food-borne pathogens of different toxicity.</title>
        <authorList>
            <person name="Lapidus A."/>
            <person name="Goltsman E."/>
            <person name="Auger S."/>
            <person name="Galleron N."/>
            <person name="Segurens B."/>
            <person name="Dossat C."/>
            <person name="Land M.L."/>
            <person name="Broussolle V."/>
            <person name="Brillard J."/>
            <person name="Guinebretiere M.H."/>
            <person name="Sanchis V."/>
            <person name="Nguen-The C."/>
            <person name="Lereclus D."/>
            <person name="Richardson P."/>
            <person name="Wincker P."/>
            <person name="Weissenbach J."/>
            <person name="Ehrlich S.D."/>
            <person name="Sorokin A."/>
        </authorList>
    </citation>
    <scope>NUCLEOTIDE SEQUENCE [LARGE SCALE GENOMIC DNA]</scope>
    <source>
        <strain evidence="2">DSM 22905 / CIP 110041 / 391-98 / NVH 391-98</strain>
    </source>
</reference>
<dbReference type="InterPro" id="IPR025454">
    <property type="entry name" value="DUF4275"/>
</dbReference>
<dbReference type="STRING" id="315749.Bcer98_3708"/>
<dbReference type="KEGG" id="bcy:Bcer98_3708"/>
<gene>
    <name evidence="1" type="ordered locus">Bcer98_3708</name>
</gene>
<dbReference type="AlphaFoldDB" id="A7GUU7"/>
<evidence type="ECO:0000313" key="2">
    <source>
        <dbReference type="Proteomes" id="UP000002300"/>
    </source>
</evidence>
<proteinExistence type="predicted"/>
<dbReference type="Pfam" id="PF14101">
    <property type="entry name" value="DUF4275"/>
    <property type="match status" value="1"/>
</dbReference>
<organism evidence="1 2">
    <name type="scientific">Bacillus cytotoxicus (strain DSM 22905 / CIP 110041 / 391-98 / NVH 391-98)</name>
    <dbReference type="NCBI Taxonomy" id="315749"/>
    <lineage>
        <taxon>Bacteria</taxon>
        <taxon>Bacillati</taxon>
        <taxon>Bacillota</taxon>
        <taxon>Bacilli</taxon>
        <taxon>Bacillales</taxon>
        <taxon>Bacillaceae</taxon>
        <taxon>Bacillus</taxon>
        <taxon>Bacillus cereus group</taxon>
    </lineage>
</organism>
<name>A7GUU7_BACCN</name>
<evidence type="ECO:0008006" key="3">
    <source>
        <dbReference type="Google" id="ProtNLM"/>
    </source>
</evidence>
<dbReference type="HOGENOM" id="CLU_135014_0_0_9"/>
<sequence>MEFIDRLKHKKIKGREILKWGPYFRKRWASHFASHLSEEEKEEIGLYSNHDACGYLWYMFSYKKKRYLEGEQAEQAFHGERKNSCYIFYQHCNDVLIIKDANALHAHDLLRETDDLFKGDIYVVDDDFTWTYVKTHEARWHDPYFTRNHW</sequence>
<dbReference type="OrthoDB" id="1711074at2"/>
<dbReference type="RefSeq" id="WP_012096162.1">
    <property type="nucleotide sequence ID" value="NC_009674.1"/>
</dbReference>
<protein>
    <recommendedName>
        <fullName evidence="3">DUF4275 domain-containing protein</fullName>
    </recommendedName>
</protein>
<dbReference type="eggNOG" id="ENOG5032J6Q">
    <property type="taxonomic scope" value="Bacteria"/>
</dbReference>
<dbReference type="EMBL" id="CP000764">
    <property type="protein sequence ID" value="ABS23905.1"/>
    <property type="molecule type" value="Genomic_DNA"/>
</dbReference>
<keyword evidence="2" id="KW-1185">Reference proteome</keyword>
<dbReference type="GeneID" id="33898955"/>
<dbReference type="Proteomes" id="UP000002300">
    <property type="component" value="Chromosome"/>
</dbReference>
<accession>A7GUU7</accession>